<reference evidence="1" key="1">
    <citation type="submission" date="2020-04" db="EMBL/GenBank/DDBJ databases">
        <authorList>
            <person name="Chiriac C."/>
            <person name="Salcher M."/>
            <person name="Ghai R."/>
            <person name="Kavagutti S V."/>
        </authorList>
    </citation>
    <scope>NUCLEOTIDE SEQUENCE</scope>
</reference>
<proteinExistence type="predicted"/>
<evidence type="ECO:0000313" key="1">
    <source>
        <dbReference type="EMBL" id="CAB4140920.1"/>
    </source>
</evidence>
<sequence>MSEHELEPASIMGDMLTTLLLQAYDRKRFHVDTWEARGCRYLLREMDAGKSVGNLWMANFLKLNRGVITAGGDSFYVDFNLRAFRESQNPA</sequence>
<gene>
    <name evidence="1" type="ORF">UFOVP399_21</name>
</gene>
<name>A0A6J5M741_9CAUD</name>
<protein>
    <submittedName>
        <fullName evidence="1">Uncharacterized protein</fullName>
    </submittedName>
</protein>
<accession>A0A6J5M741</accession>
<organism evidence="1">
    <name type="scientific">uncultured Caudovirales phage</name>
    <dbReference type="NCBI Taxonomy" id="2100421"/>
    <lineage>
        <taxon>Viruses</taxon>
        <taxon>Duplodnaviria</taxon>
        <taxon>Heunggongvirae</taxon>
        <taxon>Uroviricota</taxon>
        <taxon>Caudoviricetes</taxon>
        <taxon>Peduoviridae</taxon>
        <taxon>Maltschvirus</taxon>
        <taxon>Maltschvirus maltsch</taxon>
    </lineage>
</organism>
<dbReference type="EMBL" id="LR796383">
    <property type="protein sequence ID" value="CAB4140920.1"/>
    <property type="molecule type" value="Genomic_DNA"/>
</dbReference>